<dbReference type="EMBL" id="SMKS01000002">
    <property type="protein sequence ID" value="TDD10129.1"/>
    <property type="molecule type" value="Genomic_DNA"/>
</dbReference>
<dbReference type="InterPro" id="IPR011663">
    <property type="entry name" value="UTRA"/>
</dbReference>
<name>A0A4R4VVM6_9PSEU</name>
<accession>A0A4R4VVM6</accession>
<dbReference type="Gene3D" id="1.10.10.10">
    <property type="entry name" value="Winged helix-like DNA-binding domain superfamily/Winged helix DNA-binding domain"/>
    <property type="match status" value="1"/>
</dbReference>
<dbReference type="PANTHER" id="PTHR44846:SF1">
    <property type="entry name" value="MANNOSYL-D-GLYCERATE TRANSPORT_METABOLISM SYSTEM REPRESSOR MNGR-RELATED"/>
    <property type="match status" value="1"/>
</dbReference>
<dbReference type="PRINTS" id="PR00035">
    <property type="entry name" value="HTHGNTR"/>
</dbReference>
<dbReference type="Pfam" id="PF07702">
    <property type="entry name" value="UTRA"/>
    <property type="match status" value="1"/>
</dbReference>
<dbReference type="GO" id="GO:0003677">
    <property type="term" value="F:DNA binding"/>
    <property type="evidence" value="ECO:0007669"/>
    <property type="project" value="UniProtKB-KW"/>
</dbReference>
<dbReference type="InterPro" id="IPR000524">
    <property type="entry name" value="Tscrpt_reg_HTH_GntR"/>
</dbReference>
<dbReference type="SMART" id="SM00866">
    <property type="entry name" value="UTRA"/>
    <property type="match status" value="1"/>
</dbReference>
<feature type="domain" description="HTH gntR-type" evidence="4">
    <location>
        <begin position="18"/>
        <end position="85"/>
    </location>
</feature>
<dbReference type="Pfam" id="PF00392">
    <property type="entry name" value="GntR"/>
    <property type="match status" value="1"/>
</dbReference>
<reference evidence="5 6" key="1">
    <citation type="submission" date="2019-03" db="EMBL/GenBank/DDBJ databases">
        <title>Draft genome sequences of novel Actinobacteria.</title>
        <authorList>
            <person name="Sahin N."/>
            <person name="Ay H."/>
            <person name="Saygin H."/>
        </authorList>
    </citation>
    <scope>NUCLEOTIDE SEQUENCE [LARGE SCALE GENOMIC DNA]</scope>
    <source>
        <strain evidence="5 6">16K309</strain>
    </source>
</reference>
<dbReference type="GO" id="GO:0003700">
    <property type="term" value="F:DNA-binding transcription factor activity"/>
    <property type="evidence" value="ECO:0007669"/>
    <property type="project" value="InterPro"/>
</dbReference>
<evidence type="ECO:0000313" key="5">
    <source>
        <dbReference type="EMBL" id="TDD10129.1"/>
    </source>
</evidence>
<dbReference type="PANTHER" id="PTHR44846">
    <property type="entry name" value="MANNOSYL-D-GLYCERATE TRANSPORT/METABOLISM SYSTEM REPRESSOR MNGR-RELATED"/>
    <property type="match status" value="1"/>
</dbReference>
<evidence type="ECO:0000313" key="6">
    <source>
        <dbReference type="Proteomes" id="UP000295674"/>
    </source>
</evidence>
<dbReference type="InterPro" id="IPR036388">
    <property type="entry name" value="WH-like_DNA-bd_sf"/>
</dbReference>
<keyword evidence="6" id="KW-1185">Reference proteome</keyword>
<gene>
    <name evidence="5" type="ORF">E1181_02530</name>
</gene>
<dbReference type="InterPro" id="IPR028978">
    <property type="entry name" value="Chorismate_lyase_/UTRA_dom_sf"/>
</dbReference>
<evidence type="ECO:0000256" key="3">
    <source>
        <dbReference type="ARBA" id="ARBA00023163"/>
    </source>
</evidence>
<dbReference type="InterPro" id="IPR050679">
    <property type="entry name" value="Bact_HTH_transcr_reg"/>
</dbReference>
<protein>
    <submittedName>
        <fullName evidence="5">GntR family transcriptional regulator</fullName>
    </submittedName>
</protein>
<dbReference type="SUPFAM" id="SSF64288">
    <property type="entry name" value="Chorismate lyase-like"/>
    <property type="match status" value="1"/>
</dbReference>
<evidence type="ECO:0000259" key="4">
    <source>
        <dbReference type="PROSITE" id="PS50949"/>
    </source>
</evidence>
<keyword evidence="2" id="KW-0238">DNA-binding</keyword>
<organism evidence="5 6">
    <name type="scientific">Saccharopolyspora terrae</name>
    <dbReference type="NCBI Taxonomy" id="2530384"/>
    <lineage>
        <taxon>Bacteria</taxon>
        <taxon>Bacillati</taxon>
        <taxon>Actinomycetota</taxon>
        <taxon>Actinomycetes</taxon>
        <taxon>Pseudonocardiales</taxon>
        <taxon>Pseudonocardiaceae</taxon>
        <taxon>Saccharopolyspora</taxon>
    </lineage>
</organism>
<dbReference type="SUPFAM" id="SSF46785">
    <property type="entry name" value="Winged helix' DNA-binding domain"/>
    <property type="match status" value="1"/>
</dbReference>
<evidence type="ECO:0000256" key="1">
    <source>
        <dbReference type="ARBA" id="ARBA00023015"/>
    </source>
</evidence>
<evidence type="ECO:0000256" key="2">
    <source>
        <dbReference type="ARBA" id="ARBA00023125"/>
    </source>
</evidence>
<dbReference type="InterPro" id="IPR036390">
    <property type="entry name" value="WH_DNA-bd_sf"/>
</dbReference>
<dbReference type="PROSITE" id="PS50949">
    <property type="entry name" value="HTH_GNTR"/>
    <property type="match status" value="1"/>
</dbReference>
<keyword evidence="3" id="KW-0804">Transcription</keyword>
<dbReference type="GO" id="GO:0045892">
    <property type="term" value="P:negative regulation of DNA-templated transcription"/>
    <property type="evidence" value="ECO:0007669"/>
    <property type="project" value="TreeGrafter"/>
</dbReference>
<dbReference type="Gene3D" id="3.40.1410.10">
    <property type="entry name" value="Chorismate lyase-like"/>
    <property type="match status" value="1"/>
</dbReference>
<dbReference type="AlphaFoldDB" id="A0A4R4VVM6"/>
<dbReference type="OrthoDB" id="3615556at2"/>
<dbReference type="CDD" id="cd07377">
    <property type="entry name" value="WHTH_GntR"/>
    <property type="match status" value="1"/>
</dbReference>
<keyword evidence="1" id="KW-0805">Transcription regulation</keyword>
<dbReference type="SMART" id="SM00345">
    <property type="entry name" value="HTH_GNTR"/>
    <property type="match status" value="1"/>
</dbReference>
<comment type="caution">
    <text evidence="5">The sequence shown here is derived from an EMBL/GenBank/DDBJ whole genome shotgun (WGS) entry which is preliminary data.</text>
</comment>
<sequence length="281" mass="30976">MPLQVDDDEPRVDRDDERPLHVQIQEILRHEIRDRLSPGSSLPTEAELQQRFGVSRSVVRQALASLASLGIISRQRGRGSVVTAEPVLHRHVDRAGGLREQAEQRGQQLRTHVLSVERATAPEPARAVLGTSEAWKIERVRYLEGTPVIFMRTLVPHARFPHFTAELLEGASLLGLMREHGCIPSGGPRQVQAVPADQDLARALDVSIGEPLLLLEGVTRDEHGDGLESFSVWHRAGTVFDVDAHVTSEPAAVASQDDVRRLRLLAQELHSTLAQLDANAP</sequence>
<proteinExistence type="predicted"/>
<dbReference type="Proteomes" id="UP000295674">
    <property type="component" value="Unassembled WGS sequence"/>
</dbReference>